<dbReference type="AlphaFoldDB" id="B8RJI5"/>
<evidence type="ECO:0000313" key="3">
    <source>
        <dbReference type="EMBL" id="ACJ64484.1"/>
    </source>
</evidence>
<dbReference type="GO" id="GO:0005737">
    <property type="term" value="C:cytoplasm"/>
    <property type="evidence" value="ECO:0007669"/>
    <property type="project" value="TreeGrafter"/>
</dbReference>
<evidence type="ECO:0000259" key="2">
    <source>
        <dbReference type="Pfam" id="PF12742"/>
    </source>
</evidence>
<dbReference type="PANTHER" id="PTHR14374:SF0">
    <property type="entry name" value="TRAFFICKING PROTEIN PARTICLE COMPLEX SUBUNIT 11"/>
    <property type="match status" value="1"/>
</dbReference>
<feature type="compositionally biased region" description="Basic residues" evidence="1">
    <location>
        <begin position="222"/>
        <end position="231"/>
    </location>
</feature>
<evidence type="ECO:0000256" key="1">
    <source>
        <dbReference type="SAM" id="MobiDB-lite"/>
    </source>
</evidence>
<feature type="non-terminal residue" evidence="3">
    <location>
        <position position="1"/>
    </location>
</feature>
<organism evidence="3">
    <name type="scientific">Culex tarsalis</name>
    <name type="common">Encephalitis mosquito</name>
    <dbReference type="NCBI Taxonomy" id="7177"/>
    <lineage>
        <taxon>Eukaryota</taxon>
        <taxon>Metazoa</taxon>
        <taxon>Ecdysozoa</taxon>
        <taxon>Arthropoda</taxon>
        <taxon>Hexapoda</taxon>
        <taxon>Insecta</taxon>
        <taxon>Pterygota</taxon>
        <taxon>Neoptera</taxon>
        <taxon>Endopterygota</taxon>
        <taxon>Diptera</taxon>
        <taxon>Nematocera</taxon>
        <taxon>Culicoidea</taxon>
        <taxon>Culicidae</taxon>
        <taxon>Culicinae</taxon>
        <taxon>Culicini</taxon>
        <taxon>Culex</taxon>
        <taxon>Culex</taxon>
    </lineage>
</organism>
<dbReference type="PANTHER" id="PTHR14374">
    <property type="entry name" value="FOIE GRAS"/>
    <property type="match status" value="1"/>
</dbReference>
<feature type="region of interest" description="Disordered" evidence="1">
    <location>
        <begin position="44"/>
        <end position="67"/>
    </location>
</feature>
<reference evidence="3" key="1">
    <citation type="submission" date="2008-11" db="EMBL/GenBank/DDBJ databases">
        <title>The salivary gland transcriptome of the West Nile mosquito vector, Culex tarsalis, with characterization of protein family possibly acquired by horizontal transfer.</title>
        <authorList>
            <person name="Calvo E."/>
            <person name="Sanchez-Vargas I."/>
            <person name="Favreau A.J."/>
            <person name="Barbian K.D."/>
            <person name="Pham V.M."/>
            <person name="Olson K.E."/>
            <person name="Ribeiro J.M.C."/>
        </authorList>
    </citation>
    <scope>NUCLEOTIDE SEQUENCE</scope>
    <source>
        <tissue evidence="3">Salivary glands</tissue>
    </source>
</reference>
<sequence length="231" mass="25925">SASAGDAQKDDFSKALQMQVKNVYNRAIDCVQLTNNERNGFVNATISSSSGGGRGRSVEPGGGGNEGGGERTVVFGIYCVRWCRSSTPNIVNESKFVINGIDVIDPPLNIYCYLDEKMYVRVPMTLRVTLKNPTRKILHLQALLNSSDSFMFSGHRQLNVTIFAFSSYDLLFNLYPLKAGWHRYRNCSSSTSTTISNMLRRGQQQQRHPPRRQSLGASERRQRPRTSQHND</sequence>
<name>B8RJI5_CULTA</name>
<feature type="compositionally biased region" description="Low complexity" evidence="1">
    <location>
        <begin position="198"/>
        <end position="207"/>
    </location>
</feature>
<dbReference type="InterPro" id="IPR025876">
    <property type="entry name" value="TRAPPC11_C"/>
</dbReference>
<feature type="compositionally biased region" description="Gly residues" evidence="1">
    <location>
        <begin position="50"/>
        <end position="67"/>
    </location>
</feature>
<feature type="domain" description="Trafficking protein particle complex subunit 11 C-terminal" evidence="2">
    <location>
        <begin position="145"/>
        <end position="182"/>
    </location>
</feature>
<dbReference type="EMBL" id="EZ000610">
    <property type="protein sequence ID" value="ACJ64484.1"/>
    <property type="molecule type" value="mRNA"/>
</dbReference>
<protein>
    <submittedName>
        <fullName evidence="3">Hypothetical conserved protein</fullName>
    </submittedName>
</protein>
<feature type="region of interest" description="Disordered" evidence="1">
    <location>
        <begin position="198"/>
        <end position="231"/>
    </location>
</feature>
<accession>B8RJI5</accession>
<dbReference type="Pfam" id="PF12742">
    <property type="entry name" value="Gryzun-like"/>
    <property type="match status" value="1"/>
</dbReference>
<proteinExistence type="evidence at transcript level"/>